<sequence>MESVVASCRCFSPLLVPRAQRSGKLVLPPARASVSRNRVQSGFSGQQLIRLHPGSHPSVKSRRLPLGAARAHSHSTPSAVPPTPQYEDLSILDNISRFIYKKINAVLAPYLPKEFDYLDWLPESIHRKFHNSEAAAILVVRELLHFGLYYYLFVQTDGLCKLLHRLYNLKFKETPEYGEETFKTSNFHVLTAPIQLLIVVWAVTRFIGVCAPLLRIPLAPGLIFKTRETSVVVAVTWFCLKWKRKYVDSLTKTYKLDAPRIIAFDKVVSLILYVIALSCIGEVNGFALRSLLAVGGFSGVALGLAAKEIVSNFFGGALLFITRPFVIGERIKAGSFAGYVQDIGFLQTKLLSAERVPMLVPNQNFINQVITNYSRANNKLLEAEFPIRIQDIFLVDKITTRVTLCLKSHQDVDSGAKTPVCYLKSVHEQGVQLAVQCVVRPSGGSEFYRVQQAILIRVAEIIVCEGASLGSSGEWDPDIPTMDFAIESAAM</sequence>
<evidence type="ECO:0000256" key="1">
    <source>
        <dbReference type="ARBA" id="ARBA00004141"/>
    </source>
</evidence>
<evidence type="ECO:0000256" key="2">
    <source>
        <dbReference type="ARBA" id="ARBA00008017"/>
    </source>
</evidence>
<accession>A0ABD3GMS0</accession>
<dbReference type="PANTHER" id="PTHR30566">
    <property type="entry name" value="YNAI-RELATED MECHANOSENSITIVE ION CHANNEL"/>
    <property type="match status" value="1"/>
</dbReference>
<evidence type="ECO:0000313" key="7">
    <source>
        <dbReference type="EMBL" id="KAL3679166.1"/>
    </source>
</evidence>
<dbReference type="SUPFAM" id="SSF50182">
    <property type="entry name" value="Sm-like ribonucleoproteins"/>
    <property type="match status" value="1"/>
</dbReference>
<evidence type="ECO:0000313" key="8">
    <source>
        <dbReference type="Proteomes" id="UP001633002"/>
    </source>
</evidence>
<comment type="similarity">
    <text evidence="2">Belongs to the MscS (TC 1.A.23) family.</text>
</comment>
<name>A0ABD3GMS0_9MARC</name>
<proteinExistence type="inferred from homology"/>
<dbReference type="InterPro" id="IPR023408">
    <property type="entry name" value="MscS_beta-dom_sf"/>
</dbReference>
<gene>
    <name evidence="7" type="ORF">R1sor_022122</name>
</gene>
<reference evidence="7 8" key="1">
    <citation type="submission" date="2024-09" db="EMBL/GenBank/DDBJ databases">
        <title>Chromosome-scale assembly of Riccia sorocarpa.</title>
        <authorList>
            <person name="Paukszto L."/>
        </authorList>
    </citation>
    <scope>NUCLEOTIDE SEQUENCE [LARGE SCALE GENOMIC DNA]</scope>
    <source>
        <strain evidence="7">LP-2024</strain>
        <tissue evidence="7">Aerial parts of the thallus</tissue>
    </source>
</reference>
<dbReference type="Gene3D" id="2.30.30.60">
    <property type="match status" value="1"/>
</dbReference>
<dbReference type="InterPro" id="IPR006685">
    <property type="entry name" value="MscS_channel_2nd"/>
</dbReference>
<dbReference type="GO" id="GO:0016020">
    <property type="term" value="C:membrane"/>
    <property type="evidence" value="ECO:0007669"/>
    <property type="project" value="UniProtKB-SubCell"/>
</dbReference>
<dbReference type="Proteomes" id="UP001633002">
    <property type="component" value="Unassembled WGS sequence"/>
</dbReference>
<dbReference type="PANTHER" id="PTHR30566:SF27">
    <property type="entry name" value="MECHANOSENSITIVE ION CHANNEL PROTEIN"/>
    <property type="match status" value="1"/>
</dbReference>
<evidence type="ECO:0000256" key="4">
    <source>
        <dbReference type="ARBA" id="ARBA00022989"/>
    </source>
</evidence>
<dbReference type="Gene3D" id="1.10.287.1260">
    <property type="match status" value="1"/>
</dbReference>
<dbReference type="Pfam" id="PF00924">
    <property type="entry name" value="MS_channel_2nd"/>
    <property type="match status" value="1"/>
</dbReference>
<comment type="caution">
    <text evidence="7">The sequence shown here is derived from an EMBL/GenBank/DDBJ whole genome shotgun (WGS) entry which is preliminary data.</text>
</comment>
<dbReference type="SUPFAM" id="SSF82861">
    <property type="entry name" value="Mechanosensitive channel protein MscS (YggB), transmembrane region"/>
    <property type="match status" value="1"/>
</dbReference>
<comment type="subcellular location">
    <subcellularLocation>
        <location evidence="1">Membrane</location>
        <topology evidence="1">Multi-pass membrane protein</topology>
    </subcellularLocation>
</comment>
<dbReference type="InterPro" id="IPR010920">
    <property type="entry name" value="LSM_dom_sf"/>
</dbReference>
<keyword evidence="4" id="KW-1133">Transmembrane helix</keyword>
<protein>
    <recommendedName>
        <fullName evidence="6">Mechanosensitive ion channel MscS domain-containing protein</fullName>
    </recommendedName>
</protein>
<feature type="domain" description="Mechanosensitive ion channel MscS" evidence="6">
    <location>
        <begin position="308"/>
        <end position="375"/>
    </location>
</feature>
<organism evidence="7 8">
    <name type="scientific">Riccia sorocarpa</name>
    <dbReference type="NCBI Taxonomy" id="122646"/>
    <lineage>
        <taxon>Eukaryota</taxon>
        <taxon>Viridiplantae</taxon>
        <taxon>Streptophyta</taxon>
        <taxon>Embryophyta</taxon>
        <taxon>Marchantiophyta</taxon>
        <taxon>Marchantiopsida</taxon>
        <taxon>Marchantiidae</taxon>
        <taxon>Marchantiales</taxon>
        <taxon>Ricciaceae</taxon>
        <taxon>Riccia</taxon>
    </lineage>
</organism>
<evidence type="ECO:0000256" key="5">
    <source>
        <dbReference type="ARBA" id="ARBA00023136"/>
    </source>
</evidence>
<dbReference type="InterPro" id="IPR011014">
    <property type="entry name" value="MscS_channel_TM-2"/>
</dbReference>
<dbReference type="AlphaFoldDB" id="A0ABD3GMS0"/>
<evidence type="ECO:0000259" key="6">
    <source>
        <dbReference type="Pfam" id="PF00924"/>
    </source>
</evidence>
<dbReference type="EMBL" id="JBJQOH010000007">
    <property type="protein sequence ID" value="KAL3679166.1"/>
    <property type="molecule type" value="Genomic_DNA"/>
</dbReference>
<evidence type="ECO:0000256" key="3">
    <source>
        <dbReference type="ARBA" id="ARBA00022692"/>
    </source>
</evidence>
<keyword evidence="5" id="KW-0472">Membrane</keyword>
<keyword evidence="8" id="KW-1185">Reference proteome</keyword>
<keyword evidence="3" id="KW-0812">Transmembrane</keyword>